<evidence type="ECO:0000313" key="3">
    <source>
        <dbReference type="Proteomes" id="UP000237481"/>
    </source>
</evidence>
<dbReference type="AlphaFoldDB" id="A0A2S4KRZ3"/>
<keyword evidence="1" id="KW-0472">Membrane</keyword>
<feature type="transmembrane region" description="Helical" evidence="1">
    <location>
        <begin position="42"/>
        <end position="66"/>
    </location>
</feature>
<keyword evidence="1" id="KW-1133">Transmembrane helix</keyword>
<evidence type="ECO:0000313" key="2">
    <source>
        <dbReference type="EMBL" id="POR32940.1"/>
    </source>
</evidence>
<evidence type="ECO:0000256" key="1">
    <source>
        <dbReference type="SAM" id="Phobius"/>
    </source>
</evidence>
<dbReference type="EMBL" id="PKSG01000772">
    <property type="protein sequence ID" value="POR32940.1"/>
    <property type="molecule type" value="Genomic_DNA"/>
</dbReference>
<accession>A0A2S4KRZ3</accession>
<sequence>MPGPNSSQIQHTSGPGGIDRLDVHSLSNYDKMILHIDKIQPYHFGLAGFFSWLLLAGFLVSPSTYASVRYLDAPEKTGDIGKAVVKAMRNIPLIFIASFACLIATINRYLIVPTVLHSVMGLVSTLLNVYGMQDGQWSVTTIISMAIIGGLFLFSLTAYAMYELVLLPSLKIKHWTPTV</sequence>
<name>A0A2S4KRZ3_9HYPO</name>
<protein>
    <submittedName>
        <fullName evidence="2">Uncharacterized protein</fullName>
    </submittedName>
</protein>
<feature type="transmembrane region" description="Helical" evidence="1">
    <location>
        <begin position="87"/>
        <end position="105"/>
    </location>
</feature>
<keyword evidence="1" id="KW-0812">Transmembrane</keyword>
<feature type="transmembrane region" description="Helical" evidence="1">
    <location>
        <begin position="142"/>
        <end position="162"/>
    </location>
</feature>
<organism evidence="2 3">
    <name type="scientific">Tolypocladium paradoxum</name>
    <dbReference type="NCBI Taxonomy" id="94208"/>
    <lineage>
        <taxon>Eukaryota</taxon>
        <taxon>Fungi</taxon>
        <taxon>Dikarya</taxon>
        <taxon>Ascomycota</taxon>
        <taxon>Pezizomycotina</taxon>
        <taxon>Sordariomycetes</taxon>
        <taxon>Hypocreomycetidae</taxon>
        <taxon>Hypocreales</taxon>
        <taxon>Ophiocordycipitaceae</taxon>
        <taxon>Tolypocladium</taxon>
    </lineage>
</organism>
<dbReference type="OrthoDB" id="3254104at2759"/>
<comment type="caution">
    <text evidence="2">The sequence shown here is derived from an EMBL/GenBank/DDBJ whole genome shotgun (WGS) entry which is preliminary data.</text>
</comment>
<reference evidence="2 3" key="1">
    <citation type="submission" date="2018-01" db="EMBL/GenBank/DDBJ databases">
        <title>Harnessing the power of phylogenomics to disentangle the directionality and signatures of interkingdom host jumping in the parasitic fungal genus Tolypocladium.</title>
        <authorList>
            <person name="Quandt C.A."/>
            <person name="Patterson W."/>
            <person name="Spatafora J.W."/>
        </authorList>
    </citation>
    <scope>NUCLEOTIDE SEQUENCE [LARGE SCALE GENOMIC DNA]</scope>
    <source>
        <strain evidence="2 3">NRBC 100945</strain>
    </source>
</reference>
<gene>
    <name evidence="2" type="ORF">TPAR_06837</name>
</gene>
<proteinExistence type="predicted"/>
<keyword evidence="3" id="KW-1185">Reference proteome</keyword>
<dbReference type="Proteomes" id="UP000237481">
    <property type="component" value="Unassembled WGS sequence"/>
</dbReference>